<dbReference type="Pfam" id="PF05235">
    <property type="entry name" value="CHAD"/>
    <property type="match status" value="1"/>
</dbReference>
<dbReference type="PROSITE" id="PS51708">
    <property type="entry name" value="CHAD"/>
    <property type="match status" value="1"/>
</dbReference>
<evidence type="ECO:0000259" key="2">
    <source>
        <dbReference type="PROSITE" id="PS51708"/>
    </source>
</evidence>
<reference evidence="3 4" key="1">
    <citation type="submission" date="2020-03" db="EMBL/GenBank/DDBJ databases">
        <title>A novel species.</title>
        <authorList>
            <person name="Gao J."/>
        </authorList>
    </citation>
    <scope>NUCLEOTIDE SEQUENCE [LARGE SCALE GENOMIC DNA]</scope>
    <source>
        <strain evidence="3 4">QMT-12</strain>
    </source>
</reference>
<organism evidence="3 4">
    <name type="scientific">Streptomyces liangshanensis</name>
    <dbReference type="NCBI Taxonomy" id="2717324"/>
    <lineage>
        <taxon>Bacteria</taxon>
        <taxon>Bacillati</taxon>
        <taxon>Actinomycetota</taxon>
        <taxon>Actinomycetes</taxon>
        <taxon>Kitasatosporales</taxon>
        <taxon>Streptomycetaceae</taxon>
        <taxon>Streptomyces</taxon>
    </lineage>
</organism>
<name>A0A6G9H143_9ACTN</name>
<dbReference type="InterPro" id="IPR007899">
    <property type="entry name" value="CHAD_dom"/>
</dbReference>
<proteinExistence type="predicted"/>
<gene>
    <name evidence="3" type="ORF">HA039_18490</name>
</gene>
<accession>A0A6G9H143</accession>
<protein>
    <submittedName>
        <fullName evidence="3">CHAD domain-containing protein</fullName>
    </submittedName>
</protein>
<dbReference type="RefSeq" id="WP_167031019.1">
    <property type="nucleotide sequence ID" value="NZ_CP050177.1"/>
</dbReference>
<feature type="domain" description="CHAD" evidence="2">
    <location>
        <begin position="26"/>
        <end position="352"/>
    </location>
</feature>
<dbReference type="Proteomes" id="UP000501179">
    <property type="component" value="Chromosome"/>
</dbReference>
<dbReference type="Gene3D" id="1.40.20.10">
    <property type="entry name" value="CHAD domain"/>
    <property type="match status" value="1"/>
</dbReference>
<evidence type="ECO:0000256" key="1">
    <source>
        <dbReference type="SAM" id="MobiDB-lite"/>
    </source>
</evidence>
<evidence type="ECO:0000313" key="3">
    <source>
        <dbReference type="EMBL" id="QIQ04036.1"/>
    </source>
</evidence>
<dbReference type="KEGG" id="slia:HA039_18490"/>
<dbReference type="EMBL" id="CP050177">
    <property type="protein sequence ID" value="QIQ04036.1"/>
    <property type="molecule type" value="Genomic_DNA"/>
</dbReference>
<sequence length="356" mass="36931">MQHHEVDTVPGTAPGPGRGPDRTADRLTAGEILAGYLHTRAGDFLRSLRLYSESGSDTAAAEQAAAALRGSARRIGGSLHTFRPLLDPAWADQLRTELVWLSGTLAQEHACTARLHRLLTALGRLSGAATVTAGRADDPGPAARPTGPLTVGASRAGALLERQLTLARTRSHSAALQALGSSRFHAVADAVAVLASEAPLAPLASAPAVEVLAGPGEATERHLLDAVAALPLARAAHPYNAEALVHGLATASEGEAQDAPWHQVRQLLRLHRYAQEVWCAAGAPDPALSAAGRALDRHRDAAEAAAAAANAARTPRIAPATAYALGVLHADQRHEVEASRFAFQQVWQGAAALPAS</sequence>
<dbReference type="SMART" id="SM00880">
    <property type="entry name" value="CHAD"/>
    <property type="match status" value="1"/>
</dbReference>
<evidence type="ECO:0000313" key="4">
    <source>
        <dbReference type="Proteomes" id="UP000501179"/>
    </source>
</evidence>
<dbReference type="InterPro" id="IPR038186">
    <property type="entry name" value="CHAD_dom_sf"/>
</dbReference>
<keyword evidence="4" id="KW-1185">Reference proteome</keyword>
<dbReference type="AlphaFoldDB" id="A0A6G9H143"/>
<feature type="region of interest" description="Disordered" evidence="1">
    <location>
        <begin position="1"/>
        <end position="24"/>
    </location>
</feature>